<proteinExistence type="predicted"/>
<dbReference type="AlphaFoldDB" id="A0A6J6FAX9"/>
<protein>
    <submittedName>
        <fullName evidence="1">Unannotated protein</fullName>
    </submittedName>
</protein>
<evidence type="ECO:0000313" key="1">
    <source>
        <dbReference type="EMBL" id="CAB4581778.1"/>
    </source>
</evidence>
<reference evidence="1" key="1">
    <citation type="submission" date="2020-05" db="EMBL/GenBank/DDBJ databases">
        <authorList>
            <person name="Chiriac C."/>
            <person name="Salcher M."/>
            <person name="Ghai R."/>
            <person name="Kavagutti S V."/>
        </authorList>
    </citation>
    <scope>NUCLEOTIDE SEQUENCE</scope>
</reference>
<gene>
    <name evidence="1" type="ORF">UFOPK1726_00978</name>
</gene>
<name>A0A6J6FAX9_9ZZZZ</name>
<accession>A0A6J6FAX9</accession>
<organism evidence="1">
    <name type="scientific">freshwater metagenome</name>
    <dbReference type="NCBI Taxonomy" id="449393"/>
    <lineage>
        <taxon>unclassified sequences</taxon>
        <taxon>metagenomes</taxon>
        <taxon>ecological metagenomes</taxon>
    </lineage>
</organism>
<dbReference type="EMBL" id="CAEZTT010000124">
    <property type="protein sequence ID" value="CAB4581778.1"/>
    <property type="molecule type" value="Genomic_DNA"/>
</dbReference>
<sequence>MDSPHVITKKVTELTALEYYNVVLDYDQLQKADELLSESGEKLDHQQILDAFYLLLRNGKLDLASKYQARFNIELQDNIENLNFLCPAVQSDNIELLEWLFDNMKYGIGFTYKPLPIFTNYVGIFQDPLHFLIAIALNVNSFNSVCWLLTLDPDRILWKHLESVLVKCIISNHLVWLNIFLQYIEKIPRYHRKLKNGVARLYTTAVTYRAIVSADYLRRKYQIDPLDPVLDLTQIRYRKYPISLGTRVPFLYFADDSRSVFRWFLRITEIKPDHILLGQAIYLGARRIISYILETTPEVNRKLAIDYTFSYVVRNRGGEDNYAIERDECVREVILSDLPTRQHPVTLKIKQE</sequence>